<gene>
    <name evidence="1" type="ORF">CWO92_18360</name>
</gene>
<accession>A0A2N3LFZ9</accession>
<sequence length="233" mass="26547">MKNKFKEEDIVLINSKAIDLKSLNGIKAKITEVLPSSVNNDYEICYLDNGKESKLRVRENEIQDIKDKRLLQLEVGQEVIYEPLDIKVEISQIDLIHSFVAIKFSDGGVQVVESEKIKLIEKDSDSMVEKLGYFSEKGLELGKLVDLKQESYGDSVSKTSKLVKIFLEDYKKDDGTYVLTEELIDHILLQVRIIDKQNRIFSNPKADKMGESPYKDISGYGLLGERMQGTIHN</sequence>
<organism evidence="1 2">
    <name type="scientific">Heyndrickxia camelliae</name>
    <dbReference type="NCBI Taxonomy" id="1707093"/>
    <lineage>
        <taxon>Bacteria</taxon>
        <taxon>Bacillati</taxon>
        <taxon>Bacillota</taxon>
        <taxon>Bacilli</taxon>
        <taxon>Bacillales</taxon>
        <taxon>Bacillaceae</taxon>
        <taxon>Heyndrickxia</taxon>
    </lineage>
</organism>
<protein>
    <submittedName>
        <fullName evidence="1">Uncharacterized protein</fullName>
    </submittedName>
</protein>
<dbReference type="OrthoDB" id="2891814at2"/>
<dbReference type="EMBL" id="PIQO01000017">
    <property type="protein sequence ID" value="PKR83529.1"/>
    <property type="molecule type" value="Genomic_DNA"/>
</dbReference>
<dbReference type="AlphaFoldDB" id="A0A2N3LFZ9"/>
<dbReference type="RefSeq" id="WP_101355669.1">
    <property type="nucleotide sequence ID" value="NZ_PIQO01000017.1"/>
</dbReference>
<evidence type="ECO:0000313" key="2">
    <source>
        <dbReference type="Proteomes" id="UP000233440"/>
    </source>
</evidence>
<evidence type="ECO:0000313" key="1">
    <source>
        <dbReference type="EMBL" id="PKR83529.1"/>
    </source>
</evidence>
<dbReference type="Proteomes" id="UP000233440">
    <property type="component" value="Unassembled WGS sequence"/>
</dbReference>
<reference evidence="1 2" key="1">
    <citation type="submission" date="2017-11" db="EMBL/GenBank/DDBJ databases">
        <title>Bacillus camelliae sp. nov., isolated from pu'er tea.</title>
        <authorList>
            <person name="Niu L."/>
        </authorList>
    </citation>
    <scope>NUCLEOTIDE SEQUENCE [LARGE SCALE GENOMIC DNA]</scope>
    <source>
        <strain evidence="1 2">7578-1</strain>
    </source>
</reference>
<keyword evidence="2" id="KW-1185">Reference proteome</keyword>
<proteinExistence type="predicted"/>
<name>A0A2N3LFZ9_9BACI</name>
<comment type="caution">
    <text evidence="1">The sequence shown here is derived from an EMBL/GenBank/DDBJ whole genome shotgun (WGS) entry which is preliminary data.</text>
</comment>